<feature type="binding site" evidence="2">
    <location>
        <position position="240"/>
    </location>
    <ligand>
        <name>a divalent metal cation</name>
        <dbReference type="ChEBI" id="CHEBI:60240"/>
        <label>1</label>
    </ligand>
</feature>
<dbReference type="GO" id="GO:0046872">
    <property type="term" value="F:metal ion binding"/>
    <property type="evidence" value="ECO:0007669"/>
    <property type="project" value="UniProtKB-KW"/>
</dbReference>
<feature type="binding site" evidence="2">
    <location>
        <position position="108"/>
    </location>
    <ligand>
        <name>a divalent metal cation</name>
        <dbReference type="ChEBI" id="CHEBI:60240"/>
        <label>1</label>
    </ligand>
</feature>
<dbReference type="InterPro" id="IPR036069">
    <property type="entry name" value="DUF34/NIF3_sf"/>
</dbReference>
<evidence type="ECO:0000256" key="1">
    <source>
        <dbReference type="ARBA" id="ARBA00006964"/>
    </source>
</evidence>
<comment type="caution">
    <text evidence="3">The sequence shown here is derived from an EMBL/GenBank/DDBJ whole genome shotgun (WGS) entry which is preliminary data.</text>
</comment>
<evidence type="ECO:0008006" key="5">
    <source>
        <dbReference type="Google" id="ProtNLM"/>
    </source>
</evidence>
<sequence>MNLVQATKTIFEKRFPMSLASRSWDNVGLLIEAPTPRAQAPKVLLTIDLTTAVCREALADPQVGMIVAYHPPIFRPLKQLTLADPKQSILLQCVAKGVSVYSPHTAVDNNPDGNADWLATCLQTPIAACETILPCGDGAPGMELAGTGRLITLAEPQPLSTLIHCIKQALDLKYVRVGKSEKHWSKHADADPIRTVAICAGSGASVLTQTRADLYFTGEMSHHEVLAATESGTSVILCEHSNTERKYLSQVMQPFLRSEFQNLQMAYDVVCSQSDRDPLECA</sequence>
<keyword evidence="4" id="KW-1185">Reference proteome</keyword>
<gene>
    <name evidence="3" type="ORF">H4R34_003566</name>
</gene>
<accession>A0A9W8B1W8</accession>
<reference evidence="3" key="1">
    <citation type="submission" date="2022-07" db="EMBL/GenBank/DDBJ databases">
        <title>Phylogenomic reconstructions and comparative analyses of Kickxellomycotina fungi.</title>
        <authorList>
            <person name="Reynolds N.K."/>
            <person name="Stajich J.E."/>
            <person name="Barry K."/>
            <person name="Grigoriev I.V."/>
            <person name="Crous P."/>
            <person name="Smith M.E."/>
        </authorList>
    </citation>
    <scope>NUCLEOTIDE SEQUENCE</scope>
    <source>
        <strain evidence="3">RSA 567</strain>
    </source>
</reference>
<comment type="similarity">
    <text evidence="1">Belongs to the GTP cyclohydrolase I type 2/NIF3 family.</text>
</comment>
<dbReference type="SUPFAM" id="SSF102705">
    <property type="entry name" value="NIF3 (NGG1p interacting factor 3)-like"/>
    <property type="match status" value="1"/>
</dbReference>
<dbReference type="PANTHER" id="PTHR13799">
    <property type="entry name" value="NGG1 INTERACTING FACTOR 3"/>
    <property type="match status" value="1"/>
</dbReference>
<dbReference type="EMBL" id="JANBQB010000345">
    <property type="protein sequence ID" value="KAJ1977475.1"/>
    <property type="molecule type" value="Genomic_DNA"/>
</dbReference>
<dbReference type="NCBIfam" id="TIGR00486">
    <property type="entry name" value="YbgI_SA1388"/>
    <property type="match status" value="1"/>
</dbReference>
<proteinExistence type="inferred from homology"/>
<protein>
    <recommendedName>
        <fullName evidence="5">GTP cyclohydrolase 1 type 2/Nif3</fullName>
    </recommendedName>
</protein>
<dbReference type="GO" id="GO:0005739">
    <property type="term" value="C:mitochondrion"/>
    <property type="evidence" value="ECO:0007669"/>
    <property type="project" value="TreeGrafter"/>
</dbReference>
<name>A0A9W8B1W8_9FUNG</name>
<organism evidence="3 4">
    <name type="scientific">Dimargaris verticillata</name>
    <dbReference type="NCBI Taxonomy" id="2761393"/>
    <lineage>
        <taxon>Eukaryota</taxon>
        <taxon>Fungi</taxon>
        <taxon>Fungi incertae sedis</taxon>
        <taxon>Zoopagomycota</taxon>
        <taxon>Kickxellomycotina</taxon>
        <taxon>Dimargaritomycetes</taxon>
        <taxon>Dimargaritales</taxon>
        <taxon>Dimargaritaceae</taxon>
        <taxon>Dimargaris</taxon>
    </lineage>
</organism>
<dbReference type="FunFam" id="3.40.1390.30:FF:000001">
    <property type="entry name" value="GTP cyclohydrolase 1 type 2"/>
    <property type="match status" value="1"/>
</dbReference>
<evidence type="ECO:0000313" key="4">
    <source>
        <dbReference type="Proteomes" id="UP001151582"/>
    </source>
</evidence>
<dbReference type="InterPro" id="IPR002678">
    <property type="entry name" value="DUF34/NIF3"/>
</dbReference>
<dbReference type="Pfam" id="PF01784">
    <property type="entry name" value="DUF34_NIF3"/>
    <property type="match status" value="1"/>
</dbReference>
<dbReference type="Gene3D" id="3.40.1390.30">
    <property type="entry name" value="NIF3 (NGG1p interacting factor 3)-like"/>
    <property type="match status" value="1"/>
</dbReference>
<evidence type="ECO:0000313" key="3">
    <source>
        <dbReference type="EMBL" id="KAJ1977475.1"/>
    </source>
</evidence>
<feature type="binding site" evidence="2">
    <location>
        <position position="70"/>
    </location>
    <ligand>
        <name>a divalent metal cation</name>
        <dbReference type="ChEBI" id="CHEBI:60240"/>
        <label>1</label>
    </ligand>
</feature>
<evidence type="ECO:0000256" key="2">
    <source>
        <dbReference type="PIRSR" id="PIRSR602678-1"/>
    </source>
</evidence>
<dbReference type="PANTHER" id="PTHR13799:SF13">
    <property type="entry name" value="NIF3-LIKE PROTEIN 1"/>
    <property type="match status" value="1"/>
</dbReference>
<dbReference type="OrthoDB" id="3345469at2759"/>
<keyword evidence="2" id="KW-0479">Metal-binding</keyword>
<feature type="binding site" evidence="2">
    <location>
        <position position="244"/>
    </location>
    <ligand>
        <name>a divalent metal cation</name>
        <dbReference type="ChEBI" id="CHEBI:60240"/>
        <label>1</label>
    </ligand>
</feature>
<dbReference type="AlphaFoldDB" id="A0A9W8B1W8"/>
<dbReference type="Proteomes" id="UP001151582">
    <property type="component" value="Unassembled WGS sequence"/>
</dbReference>